<reference evidence="2 3" key="1">
    <citation type="submission" date="2024-01" db="EMBL/GenBank/DDBJ databases">
        <title>The complete chloroplast genome sequence of Lithospermum erythrorhizon: insights into the phylogenetic relationship among Boraginaceae species and the maternal lineages of purple gromwells.</title>
        <authorList>
            <person name="Okada T."/>
            <person name="Watanabe K."/>
        </authorList>
    </citation>
    <scope>NUCLEOTIDE SEQUENCE [LARGE SCALE GENOMIC DNA]</scope>
</reference>
<evidence type="ECO:0000313" key="2">
    <source>
        <dbReference type="EMBL" id="GAA0147759.1"/>
    </source>
</evidence>
<feature type="domain" description="Reverse transcriptase zinc-binding" evidence="1">
    <location>
        <begin position="101"/>
        <end position="184"/>
    </location>
</feature>
<comment type="caution">
    <text evidence="2">The sequence shown here is derived from an EMBL/GenBank/DDBJ whole genome shotgun (WGS) entry which is preliminary data.</text>
</comment>
<dbReference type="PANTHER" id="PTHR33116">
    <property type="entry name" value="REVERSE TRANSCRIPTASE ZINC-BINDING DOMAIN-CONTAINING PROTEIN-RELATED-RELATED"/>
    <property type="match status" value="1"/>
</dbReference>
<dbReference type="PANTHER" id="PTHR33116:SF84">
    <property type="entry name" value="RNA-DIRECTED DNA POLYMERASE"/>
    <property type="match status" value="1"/>
</dbReference>
<dbReference type="InterPro" id="IPR026960">
    <property type="entry name" value="RVT-Znf"/>
</dbReference>
<keyword evidence="3" id="KW-1185">Reference proteome</keyword>
<sequence>MPVTILDAVSSMCLKFLWGSKNSKIKWDDVCAPKDEGGLGLKNIKVWNKALLSRTLWNIPKDGDSYLIKEIVKIRNDLVVAFADRDRAIDSLSRFVVGNKFLSGNVYDVLRVARVKKPWMSCVWKHFIPPKHSFTVWLACRGRLTTKDRLTFLNLDDVSCYFCRSSPESIGHIFFGCSFTSVVWAEIRKWLGVARDMSILASAIKWIKKEFNGCRVKDRAVRIAFSSTVFEVWAARNVINFDGGNVSTQDIIARVKTTTYRILYRLNPHCHFTF</sequence>
<protein>
    <recommendedName>
        <fullName evidence="1">Reverse transcriptase zinc-binding domain-containing protein</fullName>
    </recommendedName>
</protein>
<evidence type="ECO:0000313" key="3">
    <source>
        <dbReference type="Proteomes" id="UP001454036"/>
    </source>
</evidence>
<dbReference type="Proteomes" id="UP001454036">
    <property type="component" value="Unassembled WGS sequence"/>
</dbReference>
<accession>A0AAV3P838</accession>
<gene>
    <name evidence="2" type="ORF">LIER_36579</name>
</gene>
<name>A0AAV3P838_LITER</name>
<proteinExistence type="predicted"/>
<dbReference type="Pfam" id="PF13966">
    <property type="entry name" value="zf-RVT"/>
    <property type="match status" value="1"/>
</dbReference>
<evidence type="ECO:0000259" key="1">
    <source>
        <dbReference type="Pfam" id="PF13966"/>
    </source>
</evidence>
<organism evidence="2 3">
    <name type="scientific">Lithospermum erythrorhizon</name>
    <name type="common">Purple gromwell</name>
    <name type="synonym">Lithospermum officinale var. erythrorhizon</name>
    <dbReference type="NCBI Taxonomy" id="34254"/>
    <lineage>
        <taxon>Eukaryota</taxon>
        <taxon>Viridiplantae</taxon>
        <taxon>Streptophyta</taxon>
        <taxon>Embryophyta</taxon>
        <taxon>Tracheophyta</taxon>
        <taxon>Spermatophyta</taxon>
        <taxon>Magnoliopsida</taxon>
        <taxon>eudicotyledons</taxon>
        <taxon>Gunneridae</taxon>
        <taxon>Pentapetalae</taxon>
        <taxon>asterids</taxon>
        <taxon>lamiids</taxon>
        <taxon>Boraginales</taxon>
        <taxon>Boraginaceae</taxon>
        <taxon>Boraginoideae</taxon>
        <taxon>Lithospermeae</taxon>
        <taxon>Lithospermum</taxon>
    </lineage>
</organism>
<dbReference type="EMBL" id="BAABME010016862">
    <property type="protein sequence ID" value="GAA0147759.1"/>
    <property type="molecule type" value="Genomic_DNA"/>
</dbReference>
<dbReference type="AlphaFoldDB" id="A0AAV3P838"/>